<dbReference type="InterPro" id="IPR012925">
    <property type="entry name" value="TipAS_dom"/>
</dbReference>
<keyword evidence="1" id="KW-0238">DNA-binding</keyword>
<proteinExistence type="predicted"/>
<protein>
    <submittedName>
        <fullName evidence="3">MerR family transcriptional regulator</fullName>
    </submittedName>
</protein>
<dbReference type="SUPFAM" id="SSF89082">
    <property type="entry name" value="Antibiotic binding domain of TipA-like multidrug resistance regulators"/>
    <property type="match status" value="1"/>
</dbReference>
<dbReference type="InterPro" id="IPR000551">
    <property type="entry name" value="MerR-type_HTH_dom"/>
</dbReference>
<dbReference type="SMART" id="SM00422">
    <property type="entry name" value="HTH_MERR"/>
    <property type="match status" value="1"/>
</dbReference>
<sequence>MTKSTPSYLRIGELAARSGVSAKALRLYEQRGLLQPAAHSAAGYRLYGSAALARLGQILLLRRAGFSLAQIGRLLARDPGVAAHLLRERIAVLERECSERQQTLLALRRLQHGVVSSSTLDLDELVETIAMTTQLNVEWTAQQRADFARRAEQLGAAGLAEAQQLWPELIAQVRAALEAGVPAEAPAAQALAQRWYALVQAFTGGDAEVTRKLGRAYQAQPQAMAAQGLDPALFAYVGAALRAAGLSLPA</sequence>
<dbReference type="PANTHER" id="PTHR30204">
    <property type="entry name" value="REDOX-CYCLING DRUG-SENSING TRANSCRIPTIONAL ACTIVATOR SOXR"/>
    <property type="match status" value="1"/>
</dbReference>
<accession>A0ABT1QYD6</accession>
<dbReference type="Proteomes" id="UP001165498">
    <property type="component" value="Unassembled WGS sequence"/>
</dbReference>
<dbReference type="Gene3D" id="1.10.1660.10">
    <property type="match status" value="1"/>
</dbReference>
<gene>
    <name evidence="3" type="ORF">NM961_21555</name>
</gene>
<dbReference type="PROSITE" id="PS50937">
    <property type="entry name" value="HTH_MERR_2"/>
    <property type="match status" value="1"/>
</dbReference>
<dbReference type="InterPro" id="IPR036244">
    <property type="entry name" value="TipA-like_antibiotic-bd"/>
</dbReference>
<dbReference type="CDD" id="cd01106">
    <property type="entry name" value="HTH_TipAL-Mta"/>
    <property type="match status" value="1"/>
</dbReference>
<dbReference type="PROSITE" id="PS00552">
    <property type="entry name" value="HTH_MERR_1"/>
    <property type="match status" value="1"/>
</dbReference>
<organism evidence="3 4">
    <name type="scientific">Tahibacter harae</name>
    <dbReference type="NCBI Taxonomy" id="2963937"/>
    <lineage>
        <taxon>Bacteria</taxon>
        <taxon>Pseudomonadati</taxon>
        <taxon>Pseudomonadota</taxon>
        <taxon>Gammaproteobacteria</taxon>
        <taxon>Lysobacterales</taxon>
        <taxon>Rhodanobacteraceae</taxon>
        <taxon>Tahibacter</taxon>
    </lineage>
</organism>
<keyword evidence="4" id="KW-1185">Reference proteome</keyword>
<evidence type="ECO:0000256" key="1">
    <source>
        <dbReference type="ARBA" id="ARBA00023125"/>
    </source>
</evidence>
<reference evidence="3" key="1">
    <citation type="submission" date="2022-07" db="EMBL/GenBank/DDBJ databases">
        <title>Tahibacter sp., a new gammaproteobacterium isolated from the silt sample collected at pig farm.</title>
        <authorList>
            <person name="Chen H."/>
        </authorList>
    </citation>
    <scope>NUCLEOTIDE SEQUENCE</scope>
    <source>
        <strain evidence="3">P2K</strain>
    </source>
</reference>
<comment type="caution">
    <text evidence="3">The sequence shown here is derived from an EMBL/GenBank/DDBJ whole genome shotgun (WGS) entry which is preliminary data.</text>
</comment>
<dbReference type="PANTHER" id="PTHR30204:SF93">
    <property type="entry name" value="HTH MERR-TYPE DOMAIN-CONTAINING PROTEIN"/>
    <property type="match status" value="1"/>
</dbReference>
<dbReference type="PRINTS" id="PR00040">
    <property type="entry name" value="HTHMERR"/>
</dbReference>
<evidence type="ECO:0000313" key="4">
    <source>
        <dbReference type="Proteomes" id="UP001165498"/>
    </source>
</evidence>
<feature type="domain" description="HTH merR-type" evidence="2">
    <location>
        <begin position="8"/>
        <end position="77"/>
    </location>
</feature>
<dbReference type="InterPro" id="IPR009061">
    <property type="entry name" value="DNA-bd_dom_put_sf"/>
</dbReference>
<dbReference type="Pfam" id="PF07739">
    <property type="entry name" value="TipAS"/>
    <property type="match status" value="1"/>
</dbReference>
<dbReference type="EMBL" id="JANFQO010000028">
    <property type="protein sequence ID" value="MCQ4167309.1"/>
    <property type="molecule type" value="Genomic_DNA"/>
</dbReference>
<evidence type="ECO:0000313" key="3">
    <source>
        <dbReference type="EMBL" id="MCQ4167309.1"/>
    </source>
</evidence>
<dbReference type="Gene3D" id="1.10.490.50">
    <property type="entry name" value="Antibiotic binding domain of TipA-like multidrug resistance regulators"/>
    <property type="match status" value="1"/>
</dbReference>
<dbReference type="Pfam" id="PF13411">
    <property type="entry name" value="MerR_1"/>
    <property type="match status" value="1"/>
</dbReference>
<evidence type="ECO:0000259" key="2">
    <source>
        <dbReference type="PROSITE" id="PS50937"/>
    </source>
</evidence>
<dbReference type="InterPro" id="IPR047057">
    <property type="entry name" value="MerR_fam"/>
</dbReference>
<name>A0ABT1QYD6_9GAMM</name>
<dbReference type="RefSeq" id="WP_255916497.1">
    <property type="nucleotide sequence ID" value="NZ_JANFQO010000028.1"/>
</dbReference>
<dbReference type="SUPFAM" id="SSF46955">
    <property type="entry name" value="Putative DNA-binding domain"/>
    <property type="match status" value="1"/>
</dbReference>